<evidence type="ECO:0000256" key="2">
    <source>
        <dbReference type="SAM" id="MobiDB-lite"/>
    </source>
</evidence>
<evidence type="ECO:0000313" key="4">
    <source>
        <dbReference type="RefSeq" id="XP_065668202.1"/>
    </source>
</evidence>
<dbReference type="PANTHER" id="PTHR11505">
    <property type="entry name" value="L1 TRANSPOSABLE ELEMENT-RELATED"/>
    <property type="match status" value="1"/>
</dbReference>
<organism evidence="3 4">
    <name type="scientific">Hydra vulgaris</name>
    <name type="common">Hydra</name>
    <name type="synonym">Hydra attenuata</name>
    <dbReference type="NCBI Taxonomy" id="6087"/>
    <lineage>
        <taxon>Eukaryota</taxon>
        <taxon>Metazoa</taxon>
        <taxon>Cnidaria</taxon>
        <taxon>Hydrozoa</taxon>
        <taxon>Hydroidolina</taxon>
        <taxon>Anthoathecata</taxon>
        <taxon>Aplanulata</taxon>
        <taxon>Hydridae</taxon>
        <taxon>Hydra</taxon>
    </lineage>
</organism>
<proteinExistence type="predicted"/>
<name>A0ABM4D1S2_HYDVU</name>
<dbReference type="InterPro" id="IPR004244">
    <property type="entry name" value="Transposase_22"/>
</dbReference>
<gene>
    <name evidence="4" type="primary">LOC136088422</name>
</gene>
<keyword evidence="1" id="KW-0175">Coiled coil</keyword>
<evidence type="ECO:0000313" key="3">
    <source>
        <dbReference type="Proteomes" id="UP001652625"/>
    </source>
</evidence>
<keyword evidence="3" id="KW-1185">Reference proteome</keyword>
<feature type="compositionally biased region" description="Basic and acidic residues" evidence="2">
    <location>
        <begin position="97"/>
        <end position="107"/>
    </location>
</feature>
<accession>A0ABM4D1S2</accession>
<protein>
    <submittedName>
        <fullName evidence="4">Uncharacterized protein LOC136088422</fullName>
    </submittedName>
</protein>
<dbReference type="Gene3D" id="3.30.70.1820">
    <property type="entry name" value="L1 transposable element, RRM domain"/>
    <property type="match status" value="1"/>
</dbReference>
<dbReference type="GeneID" id="136088422"/>
<reference evidence="4" key="1">
    <citation type="submission" date="2025-08" db="UniProtKB">
        <authorList>
            <consortium name="RefSeq"/>
        </authorList>
    </citation>
    <scope>IDENTIFICATION</scope>
</reference>
<evidence type="ECO:0000256" key="1">
    <source>
        <dbReference type="SAM" id="Coils"/>
    </source>
</evidence>
<dbReference type="RefSeq" id="XP_065668202.1">
    <property type="nucleotide sequence ID" value="XM_065812130.1"/>
</dbReference>
<feature type="coiled-coil region" evidence="1">
    <location>
        <begin position="37"/>
        <end position="78"/>
    </location>
</feature>
<sequence>MSSKLNTEVSIKLVREIFQEMFQKQQKDILALISANLKLANDRIDGLLKEINTLKNSCEVLKKENENRNTDLKKTNKQMIKVSDVEKKKRSNATIGENEKNGFRQLEDRQRRNNLRIEGVKENDNENWDDTEVKIIHLLENNLNVKDVIIERAHRTGIIDIKKPRTIVIKLLNYKDKVKILKNANKLKGSGNYINEDFSLESTIIRKKLLEESKTHRINGKYSVVIYDKLIVKEFRKKNSC</sequence>
<dbReference type="Proteomes" id="UP001652625">
    <property type="component" value="Chromosome 12"/>
</dbReference>
<feature type="region of interest" description="Disordered" evidence="2">
    <location>
        <begin position="84"/>
        <end position="107"/>
    </location>
</feature>